<keyword evidence="1" id="KW-1133">Transmembrane helix</keyword>
<gene>
    <name evidence="3" type="ORF">SAMN04488528_103320</name>
</gene>
<dbReference type="OrthoDB" id="1656061at2"/>
<keyword evidence="1" id="KW-0812">Transmembrane</keyword>
<dbReference type="InterPro" id="IPR036890">
    <property type="entry name" value="HATPase_C_sf"/>
</dbReference>
<dbReference type="Pfam" id="PF14501">
    <property type="entry name" value="HATPase_c_5"/>
    <property type="match status" value="1"/>
</dbReference>
<dbReference type="Proteomes" id="UP000198619">
    <property type="component" value="Unassembled WGS sequence"/>
</dbReference>
<feature type="domain" description="Sensor histidine kinase NatK-like C-terminal" evidence="2">
    <location>
        <begin position="329"/>
        <end position="432"/>
    </location>
</feature>
<evidence type="ECO:0000313" key="3">
    <source>
        <dbReference type="EMBL" id="SFB35522.1"/>
    </source>
</evidence>
<dbReference type="PANTHER" id="PTHR40448:SF1">
    <property type="entry name" value="TWO-COMPONENT SENSOR HISTIDINE KINASE"/>
    <property type="match status" value="1"/>
</dbReference>
<dbReference type="GO" id="GO:0042802">
    <property type="term" value="F:identical protein binding"/>
    <property type="evidence" value="ECO:0007669"/>
    <property type="project" value="TreeGrafter"/>
</dbReference>
<feature type="transmembrane region" description="Helical" evidence="1">
    <location>
        <begin position="6"/>
        <end position="24"/>
    </location>
</feature>
<evidence type="ECO:0000313" key="4">
    <source>
        <dbReference type="Proteomes" id="UP000198619"/>
    </source>
</evidence>
<keyword evidence="3" id="KW-0808">Transferase</keyword>
<feature type="transmembrane region" description="Helical" evidence="1">
    <location>
        <begin position="31"/>
        <end position="47"/>
    </location>
</feature>
<dbReference type="EMBL" id="FOKI01000033">
    <property type="protein sequence ID" value="SFB35522.1"/>
    <property type="molecule type" value="Genomic_DNA"/>
</dbReference>
<evidence type="ECO:0000256" key="1">
    <source>
        <dbReference type="SAM" id="Phobius"/>
    </source>
</evidence>
<organism evidence="3 4">
    <name type="scientific">Clostridium frigidicarnis</name>
    <dbReference type="NCBI Taxonomy" id="84698"/>
    <lineage>
        <taxon>Bacteria</taxon>
        <taxon>Bacillati</taxon>
        <taxon>Bacillota</taxon>
        <taxon>Clostridia</taxon>
        <taxon>Eubacteriales</taxon>
        <taxon>Clostridiaceae</taxon>
        <taxon>Clostridium</taxon>
    </lineage>
</organism>
<sequence>MEYFIGTLLTTIFIYISLINLICLKFDKKELLAVILLTQLIGLPFYIKLRFLSIIPINIIAMIFLYKKYRNVIISIIVPLASTLISVLGDYILSYIKIYVLKINPDPGYLGSYMYTVSVVSDFLIIFMISKLIGRLINRKVKIFSIDFKIKFGFLIVMSFLLTLIIFYANIILGNDNGFSNEVIELNGLLFFVYFTLLMSIMYILVMIITKELKIKNRQSQFESLQEYTIKLEALYMDMRTFRHDYINILSSMGGYIESKDIDGLSVFFNNNIMPLSKGIESNNFRIGLLKNIKLPEVKGIMSSKIISAQELGIDVFIDIMEPIEKINMDIIDLCRSLGILIDNAIEAALNCRQPSLKIAFINKNNSVLISIINSYSEDLPPIYKIFQKGFSTKGENRGLGLSNLKKIIENHNNVILDTFIEDDEFIQNIEISLT</sequence>
<name>A0A1I1ADD9_9CLOT</name>
<feature type="transmembrane region" description="Helical" evidence="1">
    <location>
        <begin position="53"/>
        <end position="69"/>
    </location>
</feature>
<dbReference type="AlphaFoldDB" id="A0A1I1ADD9"/>
<keyword evidence="1" id="KW-0472">Membrane</keyword>
<accession>A0A1I1ADD9</accession>
<dbReference type="SUPFAM" id="SSF55874">
    <property type="entry name" value="ATPase domain of HSP90 chaperone/DNA topoisomerase II/histidine kinase"/>
    <property type="match status" value="1"/>
</dbReference>
<dbReference type="GO" id="GO:0016301">
    <property type="term" value="F:kinase activity"/>
    <property type="evidence" value="ECO:0007669"/>
    <property type="project" value="UniProtKB-KW"/>
</dbReference>
<protein>
    <submittedName>
        <fullName evidence="3">Two-component system, AgrA family, sensor histidine kinase AgrC</fullName>
    </submittedName>
</protein>
<proteinExistence type="predicted"/>
<dbReference type="CDD" id="cd16935">
    <property type="entry name" value="HATPase_AgrC-ComD-like"/>
    <property type="match status" value="1"/>
</dbReference>
<dbReference type="STRING" id="84698.SAMN04488528_103320"/>
<feature type="transmembrane region" description="Helical" evidence="1">
    <location>
        <begin position="150"/>
        <end position="169"/>
    </location>
</feature>
<feature type="transmembrane region" description="Helical" evidence="1">
    <location>
        <begin position="189"/>
        <end position="209"/>
    </location>
</feature>
<feature type="transmembrane region" description="Helical" evidence="1">
    <location>
        <begin position="108"/>
        <end position="129"/>
    </location>
</feature>
<dbReference type="RefSeq" id="WP_090042617.1">
    <property type="nucleotide sequence ID" value="NZ_FOKI01000033.1"/>
</dbReference>
<dbReference type="InterPro" id="IPR032834">
    <property type="entry name" value="NatK-like_C"/>
</dbReference>
<dbReference type="Gene3D" id="3.30.565.10">
    <property type="entry name" value="Histidine kinase-like ATPase, C-terminal domain"/>
    <property type="match status" value="1"/>
</dbReference>
<feature type="transmembrane region" description="Helical" evidence="1">
    <location>
        <begin position="76"/>
        <end position="96"/>
    </location>
</feature>
<dbReference type="PANTHER" id="PTHR40448">
    <property type="entry name" value="TWO-COMPONENT SENSOR HISTIDINE KINASE"/>
    <property type="match status" value="1"/>
</dbReference>
<keyword evidence="4" id="KW-1185">Reference proteome</keyword>
<keyword evidence="3" id="KW-0418">Kinase</keyword>
<reference evidence="3 4" key="1">
    <citation type="submission" date="2016-10" db="EMBL/GenBank/DDBJ databases">
        <authorList>
            <person name="de Groot N.N."/>
        </authorList>
    </citation>
    <scope>NUCLEOTIDE SEQUENCE [LARGE SCALE GENOMIC DNA]</scope>
    <source>
        <strain evidence="3 4">DSM 12271</strain>
    </source>
</reference>
<evidence type="ECO:0000259" key="2">
    <source>
        <dbReference type="Pfam" id="PF14501"/>
    </source>
</evidence>